<proteinExistence type="predicted"/>
<dbReference type="EMBL" id="QGUI01000641">
    <property type="protein sequence ID" value="PZM93687.1"/>
    <property type="molecule type" value="Genomic_DNA"/>
</dbReference>
<organism evidence="3">
    <name type="scientific">Thermocrispum agreste</name>
    <dbReference type="NCBI Taxonomy" id="37925"/>
    <lineage>
        <taxon>Bacteria</taxon>
        <taxon>Bacillati</taxon>
        <taxon>Actinomycetota</taxon>
        <taxon>Actinomycetes</taxon>
        <taxon>Pseudonocardiales</taxon>
        <taxon>Pseudonocardiaceae</taxon>
        <taxon>Thermocrispum</taxon>
    </lineage>
</organism>
<reference evidence="3" key="1">
    <citation type="submission" date="2018-05" db="EMBL/GenBank/DDBJ databases">
        <authorList>
            <person name="Lanie J.A."/>
            <person name="Ng W.-L."/>
            <person name="Kazmierczak K.M."/>
            <person name="Andrzejewski T.M."/>
            <person name="Davidsen T.M."/>
            <person name="Wayne K.J."/>
            <person name="Tettelin H."/>
            <person name="Glass J.I."/>
            <person name="Rusch D."/>
            <person name="Podicherti R."/>
            <person name="Tsui H.-C.T."/>
            <person name="Winkler M.E."/>
        </authorList>
    </citation>
    <scope>NUCLEOTIDE SEQUENCE</scope>
    <source>
        <strain evidence="3">ZC4RG45</strain>
    </source>
</reference>
<keyword evidence="1" id="KW-0812">Transmembrane</keyword>
<dbReference type="Pfam" id="PF10861">
    <property type="entry name" value="DUF2784"/>
    <property type="match status" value="1"/>
</dbReference>
<evidence type="ECO:0000256" key="1">
    <source>
        <dbReference type="SAM" id="Phobius"/>
    </source>
</evidence>
<evidence type="ECO:0000313" key="4">
    <source>
        <dbReference type="Proteomes" id="UP000249324"/>
    </source>
</evidence>
<feature type="transmembrane region" description="Helical" evidence="1">
    <location>
        <begin position="6"/>
        <end position="26"/>
    </location>
</feature>
<dbReference type="EMBL" id="QGUI02000112">
    <property type="protein sequence ID" value="MFO7192600.1"/>
    <property type="molecule type" value="Genomic_DNA"/>
</dbReference>
<accession>A0A2W4JIZ7</accession>
<feature type="transmembrane region" description="Helical" evidence="1">
    <location>
        <begin position="90"/>
        <end position="113"/>
    </location>
</feature>
<reference evidence="2" key="4">
    <citation type="submission" date="2023-08" db="EMBL/GenBank/DDBJ databases">
        <authorList>
            <person name="Guima S.E.S."/>
            <person name="Martins L.F."/>
            <person name="Silva A.M."/>
            <person name="Setubal J.C."/>
        </authorList>
    </citation>
    <scope>NUCLEOTIDE SEQUENCE</scope>
    <source>
        <strain evidence="2">ZC4RG45</strain>
    </source>
</reference>
<dbReference type="InterPro" id="IPR021218">
    <property type="entry name" value="DUF2784"/>
</dbReference>
<evidence type="ECO:0000313" key="2">
    <source>
        <dbReference type="EMBL" id="MFO7192600.1"/>
    </source>
</evidence>
<name>A0A2W4JIZ7_9PSEU</name>
<reference evidence="2" key="2">
    <citation type="submission" date="2018-05" db="EMBL/GenBank/DDBJ databases">
        <authorList>
            <person name="Moura L."/>
            <person name="Setubal J.C."/>
        </authorList>
    </citation>
    <scope>NUCLEOTIDE SEQUENCE</scope>
    <source>
        <strain evidence="2">ZC4RG45</strain>
    </source>
</reference>
<keyword evidence="1" id="KW-0472">Membrane</keyword>
<dbReference type="AlphaFoldDB" id="A0A2W4JIZ7"/>
<sequence length="127" mass="14017">MYAVLADAIMVVHFGFLVFLVIGGFLAWRWPRVIYAHALMVAWGVIITVFSLECPLTGPEDYFRRKAGQEGLGATGFIDTYLTGVIYPEAYLGLVRALVAGVVLVSWIGFAVLRHRRARAEKAAASR</sequence>
<keyword evidence="1" id="KW-1133">Transmembrane helix</keyword>
<comment type="caution">
    <text evidence="3">The sequence shown here is derived from an EMBL/GenBank/DDBJ whole genome shotgun (WGS) entry which is preliminary data.</text>
</comment>
<protein>
    <submittedName>
        <fullName evidence="3">DUF2784 domain-containing protein</fullName>
    </submittedName>
</protein>
<evidence type="ECO:0000313" key="3">
    <source>
        <dbReference type="EMBL" id="PZM93687.1"/>
    </source>
</evidence>
<feature type="transmembrane region" description="Helical" evidence="1">
    <location>
        <begin position="33"/>
        <end position="52"/>
    </location>
</feature>
<gene>
    <name evidence="2" type="ORF">DIU77_010210</name>
    <name evidence="3" type="ORF">DIU77_15060</name>
</gene>
<reference evidence="2 4" key="3">
    <citation type="journal article" date="2021" name="BMC Genomics">
        <title>Genome-resolved metagenome and metatranscriptome analyses of thermophilic composting reveal key bacterial players and their metabolic interactions.</title>
        <authorList>
            <person name="Braga L.P.P."/>
            <person name="Pereira R.V."/>
            <person name="Martins L.F."/>
            <person name="Moura L.M.S."/>
            <person name="Sanchez F.B."/>
            <person name="Patane J.S.L."/>
            <person name="da Silva A.M."/>
            <person name="Setubal J.C."/>
        </authorList>
    </citation>
    <scope>NUCLEOTIDE SEQUENCE [LARGE SCALE GENOMIC DNA]</scope>
    <source>
        <strain evidence="2">ZC4RG45</strain>
    </source>
</reference>
<dbReference type="Proteomes" id="UP000249324">
    <property type="component" value="Unassembled WGS sequence"/>
</dbReference>
<dbReference type="STRING" id="1111738.GCA_000427905_00529"/>